<gene>
    <name evidence="3" type="ORF">GWK10_05565</name>
</gene>
<dbReference type="RefSeq" id="WP_164030048.1">
    <property type="nucleotide sequence ID" value="NZ_JAABOQ010000002.1"/>
</dbReference>
<keyword evidence="2" id="KW-0472">Membrane</keyword>
<evidence type="ECO:0000256" key="1">
    <source>
        <dbReference type="SAM" id="Coils"/>
    </source>
</evidence>
<evidence type="ECO:0000256" key="2">
    <source>
        <dbReference type="SAM" id="Phobius"/>
    </source>
</evidence>
<keyword evidence="4" id="KW-1185">Reference proteome</keyword>
<evidence type="ECO:0000313" key="4">
    <source>
        <dbReference type="Proteomes" id="UP000474296"/>
    </source>
</evidence>
<dbReference type="EMBL" id="JAABOQ010000002">
    <property type="protein sequence ID" value="NER16668.1"/>
    <property type="molecule type" value="Genomic_DNA"/>
</dbReference>
<sequence length="306" mass="34114">MEQKTGKTPVKATNTESGNNNGLKAIIGVLGILFLGAAIWGFTLFNEKKEVEATLTEEKQMVITELDDMVAKYDIAINDNNIVNKDLEDARTRISTLIDSVKTMKADVASLRWYRRELSKLKKERDQLFAENDSLRVMTNVLTATVDSTRTRLQEQTQYNDSLLVQNSELAMVVEKGASLKAARLTGTGIKVRSSGKTRDMERASGVDKIKVCFTVPENNIAQAGDRQLYVQVIDPKNNTLGENAQVSFENDLTLNYSLISKFYYDNKNLDVCEFVSGGEDFAKGRYVVNVFDGSKLLTTSSFSLK</sequence>
<feature type="coiled-coil region" evidence="1">
    <location>
        <begin position="111"/>
        <end position="138"/>
    </location>
</feature>
<keyword evidence="1" id="KW-0175">Coiled coil</keyword>
<keyword evidence="2" id="KW-1133">Transmembrane helix</keyword>
<name>A0A6M0CFL3_9FLAO</name>
<dbReference type="Proteomes" id="UP000474296">
    <property type="component" value="Unassembled WGS sequence"/>
</dbReference>
<comment type="caution">
    <text evidence="3">The sequence shown here is derived from an EMBL/GenBank/DDBJ whole genome shotgun (WGS) entry which is preliminary data.</text>
</comment>
<proteinExistence type="predicted"/>
<dbReference type="AlphaFoldDB" id="A0A6M0CFL3"/>
<accession>A0A6M0CFL3</accession>
<feature type="transmembrane region" description="Helical" evidence="2">
    <location>
        <begin position="25"/>
        <end position="45"/>
    </location>
</feature>
<reference evidence="3 4" key="1">
    <citation type="submission" date="2020-01" db="EMBL/GenBank/DDBJ databases">
        <title>Spongiivirga citrea KCTC 32990T.</title>
        <authorList>
            <person name="Wang G."/>
        </authorList>
    </citation>
    <scope>NUCLEOTIDE SEQUENCE [LARGE SCALE GENOMIC DNA]</scope>
    <source>
        <strain evidence="3 4">KCTC 32990</strain>
    </source>
</reference>
<keyword evidence="2" id="KW-0812">Transmembrane</keyword>
<protein>
    <submittedName>
        <fullName evidence="3">Chromosome partitioning protein ParA</fullName>
    </submittedName>
</protein>
<evidence type="ECO:0000313" key="3">
    <source>
        <dbReference type="EMBL" id="NER16668.1"/>
    </source>
</evidence>
<organism evidence="3 4">
    <name type="scientific">Spongiivirga citrea</name>
    <dbReference type="NCBI Taxonomy" id="1481457"/>
    <lineage>
        <taxon>Bacteria</taxon>
        <taxon>Pseudomonadati</taxon>
        <taxon>Bacteroidota</taxon>
        <taxon>Flavobacteriia</taxon>
        <taxon>Flavobacteriales</taxon>
        <taxon>Flavobacteriaceae</taxon>
        <taxon>Spongiivirga</taxon>
    </lineage>
</organism>